<dbReference type="AlphaFoldDB" id="A0A2S8FZF4"/>
<reference evidence="1 2" key="1">
    <citation type="submission" date="2018-02" db="EMBL/GenBank/DDBJ databases">
        <title>Comparative genomes isolates from brazilian mangrove.</title>
        <authorList>
            <person name="Araujo J.E."/>
            <person name="Taketani R.G."/>
            <person name="Silva M.C.P."/>
            <person name="Loureco M.V."/>
            <person name="Andreote F.D."/>
        </authorList>
    </citation>
    <scope>NUCLEOTIDE SEQUENCE [LARGE SCALE GENOMIC DNA]</scope>
    <source>
        <strain evidence="1 2">Hex-1 MGV</strain>
    </source>
</reference>
<dbReference type="EMBL" id="PUHY01000005">
    <property type="protein sequence ID" value="PQO37577.1"/>
    <property type="molecule type" value="Genomic_DNA"/>
</dbReference>
<proteinExistence type="predicted"/>
<name>A0A2S8FZF4_9BACT</name>
<organism evidence="1 2">
    <name type="scientific">Blastopirellula marina</name>
    <dbReference type="NCBI Taxonomy" id="124"/>
    <lineage>
        <taxon>Bacteria</taxon>
        <taxon>Pseudomonadati</taxon>
        <taxon>Planctomycetota</taxon>
        <taxon>Planctomycetia</taxon>
        <taxon>Pirellulales</taxon>
        <taxon>Pirellulaceae</taxon>
        <taxon>Blastopirellula</taxon>
    </lineage>
</organism>
<sequence>MITESKFGRRTKLWNCLSQKLQHRHRTGQKSPDLDHSGLAMQIAIAGHSGRLWTNTPEELAEAILNAPATPPEGDEIFQLELNICRAEISQEWSRELNYLLAGIEPKLDVPRFTEDD</sequence>
<evidence type="ECO:0000313" key="1">
    <source>
        <dbReference type="EMBL" id="PQO37577.1"/>
    </source>
</evidence>
<dbReference type="Proteomes" id="UP000238322">
    <property type="component" value="Unassembled WGS sequence"/>
</dbReference>
<accession>A0A2S8FZF4</accession>
<comment type="caution">
    <text evidence="1">The sequence shown here is derived from an EMBL/GenBank/DDBJ whole genome shotgun (WGS) entry which is preliminary data.</text>
</comment>
<evidence type="ECO:0000313" key="2">
    <source>
        <dbReference type="Proteomes" id="UP000238322"/>
    </source>
</evidence>
<dbReference type="RefSeq" id="WP_105328826.1">
    <property type="nucleotide sequence ID" value="NZ_PUHY01000005.1"/>
</dbReference>
<protein>
    <submittedName>
        <fullName evidence="1">Uncharacterized protein</fullName>
    </submittedName>
</protein>
<gene>
    <name evidence="1" type="ORF">C5Y83_06430</name>
</gene>